<keyword evidence="2" id="KW-0547">Nucleotide-binding</keyword>
<keyword evidence="3" id="KW-0342">GTP-binding</keyword>
<keyword evidence="4" id="KW-0472">Membrane</keyword>
<evidence type="ECO:0000256" key="1">
    <source>
        <dbReference type="ARBA" id="ARBA00008535"/>
    </source>
</evidence>
<dbReference type="PANTHER" id="PTHR10903:SF167">
    <property type="entry name" value="GTPASE IMAP FAMILY MEMBER 6-RELATED"/>
    <property type="match status" value="1"/>
</dbReference>
<dbReference type="Proteomes" id="UP000314294">
    <property type="component" value="Unassembled WGS sequence"/>
</dbReference>
<evidence type="ECO:0000256" key="3">
    <source>
        <dbReference type="ARBA" id="ARBA00023134"/>
    </source>
</evidence>
<keyword evidence="4" id="KW-0812">Transmembrane</keyword>
<dbReference type="InterPro" id="IPR045058">
    <property type="entry name" value="GIMA/IAN/Toc"/>
</dbReference>
<evidence type="ECO:0000259" key="5">
    <source>
        <dbReference type="PROSITE" id="PS51720"/>
    </source>
</evidence>
<evidence type="ECO:0000256" key="4">
    <source>
        <dbReference type="SAM" id="Phobius"/>
    </source>
</evidence>
<reference evidence="6 7" key="1">
    <citation type="submission" date="2019-03" db="EMBL/GenBank/DDBJ databases">
        <title>First draft genome of Liparis tanakae, snailfish: a comprehensive survey of snailfish specific genes.</title>
        <authorList>
            <person name="Kim W."/>
            <person name="Song I."/>
            <person name="Jeong J.-H."/>
            <person name="Kim D."/>
            <person name="Kim S."/>
            <person name="Ryu S."/>
            <person name="Song J.Y."/>
            <person name="Lee S.K."/>
        </authorList>
    </citation>
    <scope>NUCLEOTIDE SEQUENCE [LARGE SCALE GENOMIC DNA]</scope>
    <source>
        <tissue evidence="6">Muscle</tissue>
    </source>
</reference>
<evidence type="ECO:0000256" key="2">
    <source>
        <dbReference type="ARBA" id="ARBA00022741"/>
    </source>
</evidence>
<dbReference type="OrthoDB" id="8933988at2759"/>
<dbReference type="PANTHER" id="PTHR10903">
    <property type="entry name" value="GTPASE, IMAP FAMILY MEMBER-RELATED"/>
    <property type="match status" value="1"/>
</dbReference>
<evidence type="ECO:0000313" key="6">
    <source>
        <dbReference type="EMBL" id="TNN58579.1"/>
    </source>
</evidence>
<name>A0A4Z2GYP6_9TELE</name>
<comment type="caution">
    <text evidence="6">The sequence shown here is derived from an EMBL/GenBank/DDBJ whole genome shotgun (WGS) entry which is preliminary data.</text>
</comment>
<keyword evidence="4" id="KW-1133">Transmembrane helix</keyword>
<dbReference type="AlphaFoldDB" id="A0A4Z2GYP6"/>
<dbReference type="InterPro" id="IPR006703">
    <property type="entry name" value="G_AIG1"/>
</dbReference>
<evidence type="ECO:0000313" key="7">
    <source>
        <dbReference type="Proteomes" id="UP000314294"/>
    </source>
</evidence>
<comment type="similarity">
    <text evidence="1">Belongs to the TRAFAC class TrmE-Era-EngA-EngB-Septin-like GTPase superfamily. AIG1/Toc34/Toc159-like paraseptin GTPase family. IAN subfamily.</text>
</comment>
<dbReference type="Pfam" id="PF04548">
    <property type="entry name" value="AIG1"/>
    <property type="match status" value="1"/>
</dbReference>
<feature type="transmembrane region" description="Helical" evidence="4">
    <location>
        <begin position="290"/>
        <end position="316"/>
    </location>
</feature>
<keyword evidence="7" id="KW-1185">Reference proteome</keyword>
<sequence length="328" mass="36004">MSTPAAETAELRLAVLGRAADGRRSAVSSILGLAEPPPGRAEECSKHRGEAAGRRVVVVSSPVWLGSGCDPEERRRHVSSFLALSSPGPNAFLLRVPVNQPADGEANELDVLEKLFGPSAVAAHAIVLFTHTEELEEDEQLAGYLAMWRKDLLELVERCGGRYHTLETRGEEEEGKAVEELMEKVEQAQPCSCPLYQEAEERVRERQVEMVRRRRGGDHMDPQPEGDVTEEEMAAVRDEAERSVGDLDVDVESIFPPPSPPLPAPSLLWGLWEKLTGWTRWLPRFLRREALLGALVGLFVGGPFGGMMGATVGSVATEVARRKTQKTK</sequence>
<dbReference type="PROSITE" id="PS51720">
    <property type="entry name" value="G_AIG1"/>
    <property type="match status" value="1"/>
</dbReference>
<organism evidence="6 7">
    <name type="scientific">Liparis tanakae</name>
    <name type="common">Tanaka's snailfish</name>
    <dbReference type="NCBI Taxonomy" id="230148"/>
    <lineage>
        <taxon>Eukaryota</taxon>
        <taxon>Metazoa</taxon>
        <taxon>Chordata</taxon>
        <taxon>Craniata</taxon>
        <taxon>Vertebrata</taxon>
        <taxon>Euteleostomi</taxon>
        <taxon>Actinopterygii</taxon>
        <taxon>Neopterygii</taxon>
        <taxon>Teleostei</taxon>
        <taxon>Neoteleostei</taxon>
        <taxon>Acanthomorphata</taxon>
        <taxon>Eupercaria</taxon>
        <taxon>Perciformes</taxon>
        <taxon>Cottioidei</taxon>
        <taxon>Cottales</taxon>
        <taxon>Liparidae</taxon>
        <taxon>Liparis</taxon>
    </lineage>
</organism>
<accession>A0A4Z2GYP6</accession>
<feature type="domain" description="AIG1-type G" evidence="5">
    <location>
        <begin position="8"/>
        <end position="200"/>
    </location>
</feature>
<dbReference type="GO" id="GO:0005525">
    <property type="term" value="F:GTP binding"/>
    <property type="evidence" value="ECO:0007669"/>
    <property type="project" value="UniProtKB-KW"/>
</dbReference>
<proteinExistence type="inferred from homology"/>
<dbReference type="InterPro" id="IPR027417">
    <property type="entry name" value="P-loop_NTPase"/>
</dbReference>
<dbReference type="EMBL" id="SRLO01000375">
    <property type="protein sequence ID" value="TNN58579.1"/>
    <property type="molecule type" value="Genomic_DNA"/>
</dbReference>
<protein>
    <submittedName>
        <fullName evidence="6">GTPase IMAP family member 7</fullName>
    </submittedName>
</protein>
<dbReference type="Gene3D" id="3.40.50.300">
    <property type="entry name" value="P-loop containing nucleotide triphosphate hydrolases"/>
    <property type="match status" value="1"/>
</dbReference>
<gene>
    <name evidence="6" type="primary">GIMAP7_10</name>
    <name evidence="6" type="ORF">EYF80_031199</name>
</gene>